<protein>
    <recommendedName>
        <fullName evidence="3">Terminase small subunit</fullName>
    </recommendedName>
</protein>
<accession>A0ABU5QJD8</accession>
<sequence>MNELTNLENDLEPRSPDKLDKYKDYLLGRGKLTPSELKMLEKYRKAFSWRCKGFSPQHVKQMMMQDEGSQYAQAARILQEATELYGRVEEIDAEGTKRILIENLYLAMSIAIREKDANAVISTVKEIGKLSNVYNDQPQLSPADLMPKRTIVFNRVTVNNNYSSTDEGKEDEYEIV</sequence>
<dbReference type="RefSeq" id="WP_323247382.1">
    <property type="nucleotide sequence ID" value="NZ_JAYFUL010000006.1"/>
</dbReference>
<evidence type="ECO:0008006" key="3">
    <source>
        <dbReference type="Google" id="ProtNLM"/>
    </source>
</evidence>
<dbReference type="EMBL" id="JAYFUL010000006">
    <property type="protein sequence ID" value="MEA5257177.1"/>
    <property type="molecule type" value="Genomic_DNA"/>
</dbReference>
<organism evidence="1 2">
    <name type="scientific">Arcicella aquatica</name>
    <dbReference type="NCBI Taxonomy" id="217141"/>
    <lineage>
        <taxon>Bacteria</taxon>
        <taxon>Pseudomonadati</taxon>
        <taxon>Bacteroidota</taxon>
        <taxon>Cytophagia</taxon>
        <taxon>Cytophagales</taxon>
        <taxon>Flectobacillaceae</taxon>
        <taxon>Arcicella</taxon>
    </lineage>
</organism>
<name>A0ABU5QJD8_9BACT</name>
<gene>
    <name evidence="1" type="ORF">VB264_05220</name>
</gene>
<keyword evidence="2" id="KW-1185">Reference proteome</keyword>
<reference evidence="1 2" key="1">
    <citation type="submission" date="2023-12" db="EMBL/GenBank/DDBJ databases">
        <title>Novel species of the genus Arcicella isolated from rivers.</title>
        <authorList>
            <person name="Lu H."/>
        </authorList>
    </citation>
    <scope>NUCLEOTIDE SEQUENCE [LARGE SCALE GENOMIC DNA]</scope>
    <source>
        <strain evidence="1 2">LMG 21963</strain>
    </source>
</reference>
<dbReference type="Proteomes" id="UP001304671">
    <property type="component" value="Unassembled WGS sequence"/>
</dbReference>
<comment type="caution">
    <text evidence="1">The sequence shown here is derived from an EMBL/GenBank/DDBJ whole genome shotgun (WGS) entry which is preliminary data.</text>
</comment>
<proteinExistence type="predicted"/>
<evidence type="ECO:0000313" key="2">
    <source>
        <dbReference type="Proteomes" id="UP001304671"/>
    </source>
</evidence>
<evidence type="ECO:0000313" key="1">
    <source>
        <dbReference type="EMBL" id="MEA5257177.1"/>
    </source>
</evidence>